<comment type="caution">
    <text evidence="7">The sequence shown here is derived from an EMBL/GenBank/DDBJ whole genome shotgun (WGS) entry which is preliminary data.</text>
</comment>
<feature type="transmembrane region" description="Helical" evidence="5">
    <location>
        <begin position="388"/>
        <end position="406"/>
    </location>
</feature>
<keyword evidence="2 5" id="KW-0812">Transmembrane</keyword>
<feature type="transmembrane region" description="Helical" evidence="5">
    <location>
        <begin position="139"/>
        <end position="158"/>
    </location>
</feature>
<evidence type="ECO:0000256" key="2">
    <source>
        <dbReference type="ARBA" id="ARBA00022692"/>
    </source>
</evidence>
<evidence type="ECO:0000259" key="6">
    <source>
        <dbReference type="Pfam" id="PF01490"/>
    </source>
</evidence>
<evidence type="ECO:0000256" key="5">
    <source>
        <dbReference type="SAM" id="Phobius"/>
    </source>
</evidence>
<feature type="transmembrane region" description="Helical" evidence="5">
    <location>
        <begin position="28"/>
        <end position="49"/>
    </location>
</feature>
<dbReference type="PANTHER" id="PTHR22950:SF349">
    <property type="entry name" value="AMINO ACID TRANSPORTER TRANSMEMBRANE DOMAIN-CONTAINING PROTEIN"/>
    <property type="match status" value="1"/>
</dbReference>
<feature type="transmembrane region" description="Helical" evidence="5">
    <location>
        <begin position="114"/>
        <end position="132"/>
    </location>
</feature>
<evidence type="ECO:0000256" key="1">
    <source>
        <dbReference type="ARBA" id="ARBA00004141"/>
    </source>
</evidence>
<gene>
    <name evidence="7" type="ORF">AM588_10000857</name>
</gene>
<reference evidence="7 8" key="1">
    <citation type="submission" date="2015-11" db="EMBL/GenBank/DDBJ databases">
        <title>Genomes and virulence difference between two physiological races of Phytophthora nicotianae.</title>
        <authorList>
            <person name="Liu H."/>
            <person name="Ma X."/>
            <person name="Yu H."/>
            <person name="Fang D."/>
            <person name="Li Y."/>
            <person name="Wang X."/>
            <person name="Wang W."/>
            <person name="Dong Y."/>
            <person name="Xiao B."/>
        </authorList>
    </citation>
    <scope>NUCLEOTIDE SEQUENCE [LARGE SCALE GENOMIC DNA]</scope>
    <source>
        <strain evidence="8">race 1</strain>
    </source>
</reference>
<dbReference type="Pfam" id="PF01490">
    <property type="entry name" value="Aa_trans"/>
    <property type="match status" value="2"/>
</dbReference>
<feature type="domain" description="Amino acid transporter transmembrane" evidence="6">
    <location>
        <begin position="2"/>
        <end position="211"/>
    </location>
</feature>
<evidence type="ECO:0000256" key="3">
    <source>
        <dbReference type="ARBA" id="ARBA00022989"/>
    </source>
</evidence>
<dbReference type="PANTHER" id="PTHR22950">
    <property type="entry name" value="AMINO ACID TRANSPORTER"/>
    <property type="match status" value="1"/>
</dbReference>
<keyword evidence="4 5" id="KW-0472">Membrane</keyword>
<dbReference type="EMBL" id="LNFP01002097">
    <property type="protein sequence ID" value="KUF84225.1"/>
    <property type="molecule type" value="Genomic_DNA"/>
</dbReference>
<feature type="domain" description="Amino acid transporter transmembrane" evidence="6">
    <location>
        <begin position="319"/>
        <end position="403"/>
    </location>
</feature>
<feature type="transmembrane region" description="Helical" evidence="5">
    <location>
        <begin position="77"/>
        <end position="102"/>
    </location>
</feature>
<feature type="transmembrane region" description="Helical" evidence="5">
    <location>
        <begin position="353"/>
        <end position="376"/>
    </location>
</feature>
<feature type="transmembrane region" description="Helical" evidence="5">
    <location>
        <begin position="329"/>
        <end position="347"/>
    </location>
</feature>
<feature type="transmembrane region" description="Helical" evidence="5">
    <location>
        <begin position="178"/>
        <end position="197"/>
    </location>
</feature>
<dbReference type="InterPro" id="IPR013057">
    <property type="entry name" value="AA_transpt_TM"/>
</dbReference>
<dbReference type="AlphaFoldDB" id="A0A0W8CJK5"/>
<accession>A0A0W8CJK5</accession>
<dbReference type="Proteomes" id="UP000054636">
    <property type="component" value="Unassembled WGS sequence"/>
</dbReference>
<keyword evidence="3 5" id="KW-1133">Transmembrane helix</keyword>
<dbReference type="GO" id="GO:0015179">
    <property type="term" value="F:L-amino acid transmembrane transporter activity"/>
    <property type="evidence" value="ECO:0007669"/>
    <property type="project" value="TreeGrafter"/>
</dbReference>
<organism evidence="7 8">
    <name type="scientific">Phytophthora nicotianae</name>
    <name type="common">Potato buckeye rot agent</name>
    <name type="synonym">Phytophthora parasitica</name>
    <dbReference type="NCBI Taxonomy" id="4792"/>
    <lineage>
        <taxon>Eukaryota</taxon>
        <taxon>Sar</taxon>
        <taxon>Stramenopiles</taxon>
        <taxon>Oomycota</taxon>
        <taxon>Peronosporomycetes</taxon>
        <taxon>Peronosporales</taxon>
        <taxon>Peronosporaceae</taxon>
        <taxon>Phytophthora</taxon>
    </lineage>
</organism>
<evidence type="ECO:0000313" key="7">
    <source>
        <dbReference type="EMBL" id="KUF84225.1"/>
    </source>
</evidence>
<sequence length="443" mass="47948">MKACFNLFCCIYGIGTLGMPGNFARAGPLIAVIAMAFMAFANTYSSIAMSKAMLMAPRSVKTFGDLGEWSMGTTGRWLCIVSQMSSCLLMPCVFLVLGGQLLDGLFPDAFSQSTWTIFMALTVLPICLVPTLKEGSGAAFAGCVGTIIADIIGVGIVMHGMRGHPSVPYPELKFSQVAGVFGNLSLAYGAGIVIPDLQRQHSDPSRMPRVRHGPDLVGFRVRLGNGGARLPVHAAAHHHCLLGRPEPAFYLAEFVVLGMHKKPTQDTESGFAFEENATPAVDTKSADNAGQPNRRSKMSFVSVANSERVHDNEEDEAAEYTGSNVIKYVILRIVIIVVLVILAIVFKDHFTEFADFVGASCITMNCILLPTVFYLIKAWGRIAIYEKVAAGIVLVACSFLGCYVTYTAGKALFAPTENDAQFPYCHADFENTIYYNYTAAHLD</sequence>
<comment type="subcellular location">
    <subcellularLocation>
        <location evidence="1">Membrane</location>
        <topology evidence="1">Multi-pass membrane protein</topology>
    </subcellularLocation>
</comment>
<proteinExistence type="predicted"/>
<name>A0A0W8CJK5_PHYNI</name>
<dbReference type="GO" id="GO:0005774">
    <property type="term" value="C:vacuolar membrane"/>
    <property type="evidence" value="ECO:0007669"/>
    <property type="project" value="TreeGrafter"/>
</dbReference>
<evidence type="ECO:0000256" key="4">
    <source>
        <dbReference type="ARBA" id="ARBA00023136"/>
    </source>
</evidence>
<evidence type="ECO:0000313" key="8">
    <source>
        <dbReference type="Proteomes" id="UP000054636"/>
    </source>
</evidence>
<protein>
    <recommendedName>
        <fullName evidence="6">Amino acid transporter transmembrane domain-containing protein</fullName>
    </recommendedName>
</protein>